<feature type="transmembrane region" description="Helical" evidence="7">
    <location>
        <begin position="28"/>
        <end position="48"/>
    </location>
</feature>
<dbReference type="RefSeq" id="WP_262684443.1">
    <property type="nucleotide sequence ID" value="NZ_JAOQIO010000038.1"/>
</dbReference>
<gene>
    <name evidence="9" type="ORF">OB236_13500</name>
</gene>
<feature type="transmembrane region" description="Helical" evidence="7">
    <location>
        <begin position="123"/>
        <end position="144"/>
    </location>
</feature>
<dbReference type="InterPro" id="IPR000515">
    <property type="entry name" value="MetI-like"/>
</dbReference>
<evidence type="ECO:0000256" key="5">
    <source>
        <dbReference type="ARBA" id="ARBA00022989"/>
    </source>
</evidence>
<evidence type="ECO:0000256" key="3">
    <source>
        <dbReference type="ARBA" id="ARBA00022475"/>
    </source>
</evidence>
<feature type="transmembrane region" description="Helical" evidence="7">
    <location>
        <begin position="220"/>
        <end position="241"/>
    </location>
</feature>
<dbReference type="EMBL" id="JAOQIO010000038">
    <property type="protein sequence ID" value="MCU6793133.1"/>
    <property type="molecule type" value="Genomic_DNA"/>
</dbReference>
<comment type="caution">
    <text evidence="9">The sequence shown here is derived from an EMBL/GenBank/DDBJ whole genome shotgun (WGS) entry which is preliminary data.</text>
</comment>
<dbReference type="PANTHER" id="PTHR30193">
    <property type="entry name" value="ABC TRANSPORTER PERMEASE PROTEIN"/>
    <property type="match status" value="1"/>
</dbReference>
<keyword evidence="10" id="KW-1185">Reference proteome</keyword>
<evidence type="ECO:0000256" key="7">
    <source>
        <dbReference type="RuleBase" id="RU363032"/>
    </source>
</evidence>
<keyword evidence="5 7" id="KW-1133">Transmembrane helix</keyword>
<accession>A0ABT2UER0</accession>
<evidence type="ECO:0000256" key="6">
    <source>
        <dbReference type="ARBA" id="ARBA00023136"/>
    </source>
</evidence>
<dbReference type="Proteomes" id="UP001652445">
    <property type="component" value="Unassembled WGS sequence"/>
</dbReference>
<dbReference type="InterPro" id="IPR051393">
    <property type="entry name" value="ABC_transporter_permease"/>
</dbReference>
<feature type="domain" description="ABC transmembrane type-1" evidence="8">
    <location>
        <begin position="86"/>
        <end position="306"/>
    </location>
</feature>
<dbReference type="Pfam" id="PF00528">
    <property type="entry name" value="BPD_transp_1"/>
    <property type="match status" value="1"/>
</dbReference>
<evidence type="ECO:0000256" key="2">
    <source>
        <dbReference type="ARBA" id="ARBA00022448"/>
    </source>
</evidence>
<comment type="subcellular location">
    <subcellularLocation>
        <location evidence="1 7">Cell membrane</location>
        <topology evidence="1 7">Multi-pass membrane protein</topology>
    </subcellularLocation>
</comment>
<feature type="transmembrane region" description="Helical" evidence="7">
    <location>
        <begin position="172"/>
        <end position="196"/>
    </location>
</feature>
<evidence type="ECO:0000259" key="8">
    <source>
        <dbReference type="PROSITE" id="PS50928"/>
    </source>
</evidence>
<evidence type="ECO:0000313" key="9">
    <source>
        <dbReference type="EMBL" id="MCU6793133.1"/>
    </source>
</evidence>
<keyword evidence="2 7" id="KW-0813">Transport</keyword>
<comment type="similarity">
    <text evidence="7">Belongs to the binding-protein-dependent transport system permease family.</text>
</comment>
<evidence type="ECO:0000313" key="10">
    <source>
        <dbReference type="Proteomes" id="UP001652445"/>
    </source>
</evidence>
<evidence type="ECO:0000256" key="1">
    <source>
        <dbReference type="ARBA" id="ARBA00004651"/>
    </source>
</evidence>
<keyword evidence="6 7" id="KW-0472">Membrane</keyword>
<keyword evidence="3" id="KW-1003">Cell membrane</keyword>
<dbReference type="SUPFAM" id="SSF161098">
    <property type="entry name" value="MetI-like"/>
    <property type="match status" value="1"/>
</dbReference>
<sequence length="313" mass="35733">MKTATLKYRQRYEHSIVGRVLGKDSFQAYLMLLPMLIGFAFFTIYPMLWLMKWAFYDYDGITTAKFIGLDNFIRAFTRDPKYWEALLNTFIIVFAKLAIEFPLALFLAVLLNKGTRINSMFRTAFFMPTIISTAVIGLIFFLMFEPYQGIVNQVFIKTGLMDTSIEWFGTKALANTIIVIASVWHNFGINMVFFLMGMQTIPNELYECAEIDGVTRWQKFIYITLPMLAPIMKVLLMLAIIGSMKMADLVLVLTNGQPGGQTEVVMTYVFKYFFSYGVSDSMNQFGYASSLSVITGMVLAVITGLYYKLTKND</sequence>
<proteinExistence type="inferred from homology"/>
<feature type="transmembrane region" description="Helical" evidence="7">
    <location>
        <begin position="85"/>
        <end position="111"/>
    </location>
</feature>
<organism evidence="9 10">
    <name type="scientific">Paenibacillus baimaensis</name>
    <dbReference type="NCBI Taxonomy" id="2982185"/>
    <lineage>
        <taxon>Bacteria</taxon>
        <taxon>Bacillati</taxon>
        <taxon>Bacillota</taxon>
        <taxon>Bacilli</taxon>
        <taxon>Bacillales</taxon>
        <taxon>Paenibacillaceae</taxon>
        <taxon>Paenibacillus</taxon>
    </lineage>
</organism>
<dbReference type="InterPro" id="IPR035906">
    <property type="entry name" value="MetI-like_sf"/>
</dbReference>
<evidence type="ECO:0000256" key="4">
    <source>
        <dbReference type="ARBA" id="ARBA00022692"/>
    </source>
</evidence>
<dbReference type="PROSITE" id="PS50928">
    <property type="entry name" value="ABC_TM1"/>
    <property type="match status" value="1"/>
</dbReference>
<dbReference type="PANTHER" id="PTHR30193:SF37">
    <property type="entry name" value="INNER MEMBRANE ABC TRANSPORTER PERMEASE PROTEIN YCJO"/>
    <property type="match status" value="1"/>
</dbReference>
<dbReference type="CDD" id="cd06261">
    <property type="entry name" value="TM_PBP2"/>
    <property type="match status" value="1"/>
</dbReference>
<dbReference type="Gene3D" id="1.10.3720.10">
    <property type="entry name" value="MetI-like"/>
    <property type="match status" value="1"/>
</dbReference>
<reference evidence="9 10" key="1">
    <citation type="submission" date="2022-09" db="EMBL/GenBank/DDBJ databases">
        <authorList>
            <person name="Han X.L."/>
            <person name="Wang Q."/>
            <person name="Lu T."/>
        </authorList>
    </citation>
    <scope>NUCLEOTIDE SEQUENCE [LARGE SCALE GENOMIC DNA]</scope>
    <source>
        <strain evidence="9 10">WQ 127069</strain>
    </source>
</reference>
<keyword evidence="4 7" id="KW-0812">Transmembrane</keyword>
<protein>
    <submittedName>
        <fullName evidence="9">Sugar ABC transporter permease</fullName>
    </submittedName>
</protein>
<feature type="transmembrane region" description="Helical" evidence="7">
    <location>
        <begin position="285"/>
        <end position="307"/>
    </location>
</feature>
<name>A0ABT2UER0_9BACL</name>